<reference evidence="1 2" key="1">
    <citation type="journal article" date="2016" name="Genome Announc.">
        <title>Draft Genome Sequence of 'Halomonas chromatireducens' Strain AGD 8-3, a Haloalkaliphilic Chromate- and Selenite-Reducing Gammaproteobacterium.</title>
        <authorList>
            <person name="Sharko F.S."/>
            <person name="Shapovalova A.A."/>
            <person name="Tsygankova S.V."/>
            <person name="Komova A.V."/>
            <person name="Boulygina E.S."/>
            <person name="Teslyuk A.B."/>
            <person name="Gotovtsev P.M."/>
            <person name="Namsaraev Z.B."/>
            <person name="Khijniak T.V."/>
            <person name="Nedoluzhko A.V."/>
            <person name="Vasilov R.G."/>
        </authorList>
    </citation>
    <scope>NUCLEOTIDE SEQUENCE [LARGE SCALE GENOMIC DNA]</scope>
    <source>
        <strain evidence="1 2">AGD 8-3</strain>
    </source>
</reference>
<dbReference type="KEGG" id="hco:LOKO_00192"/>
<accession>A0A0X8HB02</accession>
<proteinExistence type="predicted"/>
<keyword evidence="2" id="KW-1185">Reference proteome</keyword>
<evidence type="ECO:0000313" key="1">
    <source>
        <dbReference type="EMBL" id="AMC99289.1"/>
    </source>
</evidence>
<gene>
    <name evidence="1" type="ORF">LOKO_00192</name>
</gene>
<dbReference type="STRING" id="507626.LOKO_00192"/>
<name>A0A0X8HB02_9GAMM</name>
<protein>
    <submittedName>
        <fullName evidence="1">Uncharacterized protein</fullName>
    </submittedName>
</protein>
<dbReference type="AlphaFoldDB" id="A0A0X8HB02"/>
<dbReference type="Proteomes" id="UP000063387">
    <property type="component" value="Chromosome"/>
</dbReference>
<dbReference type="EMBL" id="CP014226">
    <property type="protein sequence ID" value="AMC99289.1"/>
    <property type="molecule type" value="Genomic_DNA"/>
</dbReference>
<evidence type="ECO:0000313" key="2">
    <source>
        <dbReference type="Proteomes" id="UP000063387"/>
    </source>
</evidence>
<sequence length="68" mass="6956">MLGVLLAYMGGNLIATFAIGETGELSTRASLFLNAFLIIELLKAAVRYLHGPTAGDGDTAPAGGSGWC</sequence>
<reference evidence="1 2" key="2">
    <citation type="submission" date="2016-02" db="EMBL/GenBank/DDBJ databases">
        <authorList>
            <person name="Wen L."/>
            <person name="He K."/>
            <person name="Yang H."/>
        </authorList>
    </citation>
    <scope>NUCLEOTIDE SEQUENCE [LARGE SCALE GENOMIC DNA]</scope>
    <source>
        <strain evidence="1 2">AGD 8-3</strain>
    </source>
</reference>
<organism evidence="1 2">
    <name type="scientific">Halomonas chromatireducens</name>
    <dbReference type="NCBI Taxonomy" id="507626"/>
    <lineage>
        <taxon>Bacteria</taxon>
        <taxon>Pseudomonadati</taxon>
        <taxon>Pseudomonadota</taxon>
        <taxon>Gammaproteobacteria</taxon>
        <taxon>Oceanospirillales</taxon>
        <taxon>Halomonadaceae</taxon>
        <taxon>Halomonas</taxon>
    </lineage>
</organism>
<dbReference type="PATRIC" id="fig|507626.3.peg.187"/>